<dbReference type="Proteomes" id="UP000283255">
    <property type="component" value="Unassembled WGS sequence"/>
</dbReference>
<dbReference type="PANTHER" id="PTHR12901">
    <property type="entry name" value="SPERM PROTEIN HOMOLOG"/>
    <property type="match status" value="1"/>
</dbReference>
<reference evidence="4 5" key="1">
    <citation type="submission" date="2018-09" db="EMBL/GenBank/DDBJ databases">
        <authorList>
            <person name="Wang F."/>
        </authorList>
    </citation>
    <scope>NUCLEOTIDE SEQUENCE [LARGE SCALE GENOMIC DNA]</scope>
    <source>
        <strain evidence="4 5">PLHSC7-2</strain>
    </source>
</reference>
<sequence>MAQISRSALVMFSAQEMYELVNDVHAYPEFLPGCEETKVLSHESSAMMASVAVAKAGIKKTFTTENTLVHGQQIIMKLVDGPFKHLQGGWTFTALDDKACKVALDLEFEFSSKLVEMAFGRVFHELCNSMIKAFSERAKEVYRG</sequence>
<proteinExistence type="inferred from homology"/>
<dbReference type="Pfam" id="PF03364">
    <property type="entry name" value="Polyketide_cyc"/>
    <property type="match status" value="1"/>
</dbReference>
<comment type="caution">
    <text evidence="4">The sequence shown here is derived from an EMBL/GenBank/DDBJ whole genome shotgun (WGS) entry which is preliminary data.</text>
</comment>
<reference evidence="4 5" key="2">
    <citation type="submission" date="2019-01" db="EMBL/GenBank/DDBJ databases">
        <title>Motilimonas pumilus sp. nov., isolated from the gut of sea cucumber (Apostichopus japonicus).</title>
        <authorList>
            <person name="Wang F.-Q."/>
            <person name="Ren L.-H."/>
            <person name="Lin Y.-W."/>
            <person name="Sun G.-H."/>
            <person name="Du Z.-J."/>
            <person name="Zhao J.-X."/>
            <person name="Liu X.-J."/>
            <person name="Liu L.-J."/>
        </authorList>
    </citation>
    <scope>NUCLEOTIDE SEQUENCE [LARGE SCALE GENOMIC DNA]</scope>
    <source>
        <strain evidence="4 5">PLHSC7-2</strain>
    </source>
</reference>
<dbReference type="OrthoDB" id="9804759at2"/>
<comment type="similarity">
    <text evidence="1">Belongs to the ribosome association toxin RatA family.</text>
</comment>
<dbReference type="SUPFAM" id="SSF55961">
    <property type="entry name" value="Bet v1-like"/>
    <property type="match status" value="1"/>
</dbReference>
<dbReference type="RefSeq" id="WP_119908922.1">
    <property type="nucleotide sequence ID" value="NZ_QZCH01000001.1"/>
</dbReference>
<protein>
    <submittedName>
        <fullName evidence="4">Ubiquinone-binding protein</fullName>
    </submittedName>
</protein>
<keyword evidence="2" id="KW-1277">Toxin-antitoxin system</keyword>
<gene>
    <name evidence="4" type="ORF">D1Z90_01165</name>
</gene>
<dbReference type="InterPro" id="IPR005031">
    <property type="entry name" value="COQ10_START"/>
</dbReference>
<dbReference type="Gene3D" id="3.30.530.20">
    <property type="match status" value="1"/>
</dbReference>
<dbReference type="InterPro" id="IPR023393">
    <property type="entry name" value="START-like_dom_sf"/>
</dbReference>
<dbReference type="CDD" id="cd07813">
    <property type="entry name" value="COQ10p_like"/>
    <property type="match status" value="1"/>
</dbReference>
<keyword evidence="4" id="KW-0830">Ubiquinone</keyword>
<feature type="domain" description="Coenzyme Q-binding protein COQ10 START" evidence="3">
    <location>
        <begin position="12"/>
        <end position="134"/>
    </location>
</feature>
<dbReference type="AlphaFoldDB" id="A0A418YK66"/>
<evidence type="ECO:0000256" key="2">
    <source>
        <dbReference type="ARBA" id="ARBA00022649"/>
    </source>
</evidence>
<evidence type="ECO:0000313" key="4">
    <source>
        <dbReference type="EMBL" id="RJG51374.1"/>
    </source>
</evidence>
<evidence type="ECO:0000256" key="1">
    <source>
        <dbReference type="ARBA" id="ARBA00008918"/>
    </source>
</evidence>
<name>A0A418YK66_9GAMM</name>
<dbReference type="EMBL" id="QZCH01000001">
    <property type="protein sequence ID" value="RJG51374.1"/>
    <property type="molecule type" value="Genomic_DNA"/>
</dbReference>
<dbReference type="PANTHER" id="PTHR12901:SF10">
    <property type="entry name" value="COENZYME Q-BINDING PROTEIN COQ10, MITOCHONDRIAL"/>
    <property type="match status" value="1"/>
</dbReference>
<evidence type="ECO:0000259" key="3">
    <source>
        <dbReference type="Pfam" id="PF03364"/>
    </source>
</evidence>
<organism evidence="4 5">
    <name type="scientific">Motilimonas pumila</name>
    <dbReference type="NCBI Taxonomy" id="2303987"/>
    <lineage>
        <taxon>Bacteria</taxon>
        <taxon>Pseudomonadati</taxon>
        <taxon>Pseudomonadota</taxon>
        <taxon>Gammaproteobacteria</taxon>
        <taxon>Alteromonadales</taxon>
        <taxon>Alteromonadales genera incertae sedis</taxon>
        <taxon>Motilimonas</taxon>
    </lineage>
</organism>
<accession>A0A418YK66</accession>
<dbReference type="GO" id="GO:0048039">
    <property type="term" value="F:ubiquinone binding"/>
    <property type="evidence" value="ECO:0007669"/>
    <property type="project" value="InterPro"/>
</dbReference>
<dbReference type="GO" id="GO:0045333">
    <property type="term" value="P:cellular respiration"/>
    <property type="evidence" value="ECO:0007669"/>
    <property type="project" value="InterPro"/>
</dbReference>
<keyword evidence="5" id="KW-1185">Reference proteome</keyword>
<evidence type="ECO:0000313" key="5">
    <source>
        <dbReference type="Proteomes" id="UP000283255"/>
    </source>
</evidence>
<dbReference type="InterPro" id="IPR044996">
    <property type="entry name" value="COQ10-like"/>
</dbReference>